<dbReference type="VEuPathDB" id="TrichDB:TVAGG3_0073610"/>
<dbReference type="SUPFAM" id="SSF48371">
    <property type="entry name" value="ARM repeat"/>
    <property type="match status" value="1"/>
</dbReference>
<reference evidence="1" key="1">
    <citation type="submission" date="2006-10" db="EMBL/GenBank/DDBJ databases">
        <authorList>
            <person name="Amadeo P."/>
            <person name="Zhao Q."/>
            <person name="Wortman J."/>
            <person name="Fraser-Liggett C."/>
            <person name="Carlton J."/>
        </authorList>
    </citation>
    <scope>NUCLEOTIDE SEQUENCE</scope>
    <source>
        <strain evidence="1">G3</strain>
    </source>
</reference>
<dbReference type="KEGG" id="tva:4771787"/>
<dbReference type="Proteomes" id="UP000001542">
    <property type="component" value="Unassembled WGS sequence"/>
</dbReference>
<dbReference type="InParanoid" id="A2E0Q7"/>
<dbReference type="RefSeq" id="XP_001326025.1">
    <property type="nucleotide sequence ID" value="XM_001325990.1"/>
</dbReference>
<organism evidence="1 2">
    <name type="scientific">Trichomonas vaginalis (strain ATCC PRA-98 / G3)</name>
    <dbReference type="NCBI Taxonomy" id="412133"/>
    <lineage>
        <taxon>Eukaryota</taxon>
        <taxon>Metamonada</taxon>
        <taxon>Parabasalia</taxon>
        <taxon>Trichomonadida</taxon>
        <taxon>Trichomonadidae</taxon>
        <taxon>Trichomonas</taxon>
    </lineage>
</organism>
<dbReference type="VEuPathDB" id="TrichDB:TVAG_468180"/>
<gene>
    <name evidence="1" type="ORF">TVAG_468180</name>
</gene>
<evidence type="ECO:0000313" key="1">
    <source>
        <dbReference type="EMBL" id="EAY13802.1"/>
    </source>
</evidence>
<reference evidence="1" key="2">
    <citation type="journal article" date="2007" name="Science">
        <title>Draft genome sequence of the sexually transmitted pathogen Trichomonas vaginalis.</title>
        <authorList>
            <person name="Carlton J.M."/>
            <person name="Hirt R.P."/>
            <person name="Silva J.C."/>
            <person name="Delcher A.L."/>
            <person name="Schatz M."/>
            <person name="Zhao Q."/>
            <person name="Wortman J.R."/>
            <person name="Bidwell S.L."/>
            <person name="Alsmark U.C.M."/>
            <person name="Besteiro S."/>
            <person name="Sicheritz-Ponten T."/>
            <person name="Noel C.J."/>
            <person name="Dacks J.B."/>
            <person name="Foster P.G."/>
            <person name="Simillion C."/>
            <person name="Van de Peer Y."/>
            <person name="Miranda-Saavedra D."/>
            <person name="Barton G.J."/>
            <person name="Westrop G.D."/>
            <person name="Mueller S."/>
            <person name="Dessi D."/>
            <person name="Fiori P.L."/>
            <person name="Ren Q."/>
            <person name="Paulsen I."/>
            <person name="Zhang H."/>
            <person name="Bastida-Corcuera F.D."/>
            <person name="Simoes-Barbosa A."/>
            <person name="Brown M.T."/>
            <person name="Hayes R.D."/>
            <person name="Mukherjee M."/>
            <person name="Okumura C.Y."/>
            <person name="Schneider R."/>
            <person name="Smith A.J."/>
            <person name="Vanacova S."/>
            <person name="Villalvazo M."/>
            <person name="Haas B.J."/>
            <person name="Pertea M."/>
            <person name="Feldblyum T.V."/>
            <person name="Utterback T.R."/>
            <person name="Shu C.L."/>
            <person name="Osoegawa K."/>
            <person name="de Jong P.J."/>
            <person name="Hrdy I."/>
            <person name="Horvathova L."/>
            <person name="Zubacova Z."/>
            <person name="Dolezal P."/>
            <person name="Malik S.B."/>
            <person name="Logsdon J.M. Jr."/>
            <person name="Henze K."/>
            <person name="Gupta A."/>
            <person name="Wang C.C."/>
            <person name="Dunne R.L."/>
            <person name="Upcroft J.A."/>
            <person name="Upcroft P."/>
            <person name="White O."/>
            <person name="Salzberg S.L."/>
            <person name="Tang P."/>
            <person name="Chiu C.-H."/>
            <person name="Lee Y.-S."/>
            <person name="Embley T.M."/>
            <person name="Coombs G.H."/>
            <person name="Mottram J.C."/>
            <person name="Tachezy J."/>
            <person name="Fraser-Liggett C.M."/>
            <person name="Johnson P.J."/>
        </authorList>
    </citation>
    <scope>NUCLEOTIDE SEQUENCE [LARGE SCALE GENOMIC DNA]</scope>
    <source>
        <strain evidence="1">G3</strain>
    </source>
</reference>
<dbReference type="AlphaFoldDB" id="A2E0Q7"/>
<protein>
    <submittedName>
        <fullName evidence="1">Uncharacterized protein</fullName>
    </submittedName>
</protein>
<proteinExistence type="predicted"/>
<sequence>MTTSDYKYDDESQSNISAQAQPDFLDSIAQLHDCYQNITNSIDLEYNLNLFLKLLKKKEVKDSELDEDIQDYFTSAILSSNSNQYFLLYIKIIKNLLQNSHSKKLVLRCFNEQMDSCLQEIISSNSDASIVYNSVIICSYIVSDRITSAKLSDFQLTQHTIDILSNFVEKKSSKLFNACISIIAGSTQLEENAPFVQFCVDIWNPSISLKLLYGFIKMHKSELNNIFPFLAASDVFIEILSFTISRLDREPFPIPLAPLFLDDQTYNALCIAYKCLRYLKEPDELIQFIDVEGLLDNIKTTFVPNIQIMSLKIIRFLIPKRDLQPQIMDANLDLMALLRGRVEVRAEVTIFLSILFDKYRDLPILEIITPEILNEIINLISDISQRYTQNAIFCLQSFISIFERHEIVEPQEIIGSQELYDALQECLEDENISDNMFTVVSDLIREIKYYLAQFKKSELKL</sequence>
<dbReference type="InterPro" id="IPR016024">
    <property type="entry name" value="ARM-type_fold"/>
</dbReference>
<dbReference type="EMBL" id="DS113280">
    <property type="protein sequence ID" value="EAY13802.1"/>
    <property type="molecule type" value="Genomic_DNA"/>
</dbReference>
<name>A2E0Q7_TRIV3</name>
<accession>A2E0Q7</accession>
<evidence type="ECO:0000313" key="2">
    <source>
        <dbReference type="Proteomes" id="UP000001542"/>
    </source>
</evidence>
<keyword evidence="2" id="KW-1185">Reference proteome</keyword>